<organism evidence="4 5">
    <name type="scientific">Penicillium freii</name>
    <dbReference type="NCBI Taxonomy" id="48697"/>
    <lineage>
        <taxon>Eukaryota</taxon>
        <taxon>Fungi</taxon>
        <taxon>Dikarya</taxon>
        <taxon>Ascomycota</taxon>
        <taxon>Pezizomycotina</taxon>
        <taxon>Eurotiomycetes</taxon>
        <taxon>Eurotiomycetidae</taxon>
        <taxon>Eurotiales</taxon>
        <taxon>Aspergillaceae</taxon>
        <taxon>Penicillium</taxon>
    </lineage>
</organism>
<dbReference type="InterPro" id="IPR015422">
    <property type="entry name" value="PyrdxlP-dep_Trfase_small"/>
</dbReference>
<evidence type="ECO:0000256" key="2">
    <source>
        <dbReference type="ARBA" id="ARBA00022898"/>
    </source>
</evidence>
<dbReference type="InterPro" id="IPR000277">
    <property type="entry name" value="Cys/Met-Metab_PyrdxlP-dep_enz"/>
</dbReference>
<name>A0A101ML28_PENFR</name>
<dbReference type="PANTHER" id="PTHR42699">
    <property type="match status" value="1"/>
</dbReference>
<keyword evidence="5" id="KW-1185">Reference proteome</keyword>
<gene>
    <name evidence="4" type="ORF">ACN42_g4584</name>
</gene>
<dbReference type="EMBL" id="LLXE01000098">
    <property type="protein sequence ID" value="KUM62534.1"/>
    <property type="molecule type" value="Genomic_DNA"/>
</dbReference>
<dbReference type="OrthoDB" id="10047078at2759"/>
<dbReference type="PANTHER" id="PTHR42699:SF1">
    <property type="entry name" value="CYSTATHIONINE GAMMA-SYNTHASE-RELATED"/>
    <property type="match status" value="1"/>
</dbReference>
<dbReference type="GO" id="GO:0003962">
    <property type="term" value="F:cystathionine gamma-synthase activity"/>
    <property type="evidence" value="ECO:0007669"/>
    <property type="project" value="TreeGrafter"/>
</dbReference>
<evidence type="ECO:0000256" key="1">
    <source>
        <dbReference type="ARBA" id="ARBA00001933"/>
    </source>
</evidence>
<evidence type="ECO:0000256" key="3">
    <source>
        <dbReference type="RuleBase" id="RU362118"/>
    </source>
</evidence>
<dbReference type="STRING" id="48697.A0A101ML28"/>
<proteinExistence type="inferred from homology"/>
<keyword evidence="2 3" id="KW-0663">Pyridoxal phosphate</keyword>
<dbReference type="InterPro" id="IPR015421">
    <property type="entry name" value="PyrdxlP-dep_Trfase_major"/>
</dbReference>
<dbReference type="Proteomes" id="UP000055045">
    <property type="component" value="Unassembled WGS sequence"/>
</dbReference>
<dbReference type="GO" id="GO:0019346">
    <property type="term" value="P:transsulfuration"/>
    <property type="evidence" value="ECO:0007669"/>
    <property type="project" value="InterPro"/>
</dbReference>
<sequence>MTIQVTLPLGTPVPSRNHAVSVQLPKWKDMVGLGNADAQTLNALKNGYPRSILHVDVQTLVQRCKLKFLSPGKFDISLFPDRASAEACESYITSTVIHDDEVVPLKSLDRFIIRFNGCLEPDCHCHHSELAPLWAVVYPESVTTFAASFWRLTGTGISSRLAQTYLLHVEFASRVELSEDIFGLAQSPGEPVYHTLRQRIANLLERATILPHRAVRVTPSDVFLFPSGMSAIYHVHHMLLQWRGSESVMVGFPYELTLKMLETYGPSCKFFSAGSSKDLDTLEQYLSHPPSNGTKKPKLQAIWCECPSNPLLYTPDLQRIRRIADRNNLAVIADDTIGSFANVDLLDIADVVVTSLTKSFNGFADVLAGSATLNPNSHFYSELKALLTAIYTNTLYIEDAMQLEINSRSFMKRAAIMNETAEYLVDHLRLLVPEHSRSNPCAASVSSAGDDIVSAVYYPKGSPSMSHYTQQMRQPTDDFHPGYGCLFTIEFETVEAAATFFDHLDLHKGPSLGANVTLAQPYVQMVLQRQKDWAASHGLKETIVRISVGLEDKKELLGRLQHALSMASKSQKGLAMTQIT</sequence>
<protein>
    <recommendedName>
        <fullName evidence="6">Cystathionine gamma-synthase</fullName>
    </recommendedName>
</protein>
<evidence type="ECO:0000313" key="5">
    <source>
        <dbReference type="Proteomes" id="UP000055045"/>
    </source>
</evidence>
<comment type="caution">
    <text evidence="4">The sequence shown here is derived from an EMBL/GenBank/DDBJ whole genome shotgun (WGS) entry which is preliminary data.</text>
</comment>
<dbReference type="Gene3D" id="3.90.1150.10">
    <property type="entry name" value="Aspartate Aminotransferase, domain 1"/>
    <property type="match status" value="1"/>
</dbReference>
<evidence type="ECO:0008006" key="6">
    <source>
        <dbReference type="Google" id="ProtNLM"/>
    </source>
</evidence>
<dbReference type="Gene3D" id="3.40.640.10">
    <property type="entry name" value="Type I PLP-dependent aspartate aminotransferase-like (Major domain)"/>
    <property type="match status" value="1"/>
</dbReference>
<dbReference type="Pfam" id="PF01053">
    <property type="entry name" value="Cys_Met_Meta_PP"/>
    <property type="match status" value="1"/>
</dbReference>
<accession>A0A101ML28</accession>
<dbReference type="SUPFAM" id="SSF53383">
    <property type="entry name" value="PLP-dependent transferases"/>
    <property type="match status" value="1"/>
</dbReference>
<reference evidence="4 5" key="1">
    <citation type="submission" date="2015-10" db="EMBL/GenBank/DDBJ databases">
        <title>Genome sequencing of Penicillium freii.</title>
        <authorList>
            <person name="Nguyen H.D."/>
            <person name="Visagie C.M."/>
            <person name="Seifert K.A."/>
        </authorList>
    </citation>
    <scope>NUCLEOTIDE SEQUENCE [LARGE SCALE GENOMIC DNA]</scope>
    <source>
        <strain evidence="4 5">DAOM 242723</strain>
    </source>
</reference>
<dbReference type="AlphaFoldDB" id="A0A101ML28"/>
<dbReference type="GO" id="GO:0030170">
    <property type="term" value="F:pyridoxal phosphate binding"/>
    <property type="evidence" value="ECO:0007669"/>
    <property type="project" value="InterPro"/>
</dbReference>
<dbReference type="InterPro" id="IPR051750">
    <property type="entry name" value="Trans-sulfuration_enzymes"/>
</dbReference>
<comment type="similarity">
    <text evidence="3">Belongs to the trans-sulfuration enzymes family.</text>
</comment>
<dbReference type="InterPro" id="IPR015424">
    <property type="entry name" value="PyrdxlP-dep_Trfase"/>
</dbReference>
<evidence type="ECO:0000313" key="4">
    <source>
        <dbReference type="EMBL" id="KUM62534.1"/>
    </source>
</evidence>
<comment type="cofactor">
    <cofactor evidence="1 3">
        <name>pyridoxal 5'-phosphate</name>
        <dbReference type="ChEBI" id="CHEBI:597326"/>
    </cofactor>
</comment>